<dbReference type="PANTHER" id="PTHR39179">
    <property type="entry name" value="SPORE COAT PROTEIN I"/>
    <property type="match status" value="1"/>
</dbReference>
<dbReference type="GO" id="GO:0042601">
    <property type="term" value="C:endospore-forming forespore"/>
    <property type="evidence" value="ECO:0007669"/>
    <property type="project" value="TreeGrafter"/>
</dbReference>
<dbReference type="SUPFAM" id="SSF56112">
    <property type="entry name" value="Protein kinase-like (PK-like)"/>
    <property type="match status" value="1"/>
</dbReference>
<organism evidence="2 3">
    <name type="scientific">Anaerosacchariphilus hominis</name>
    <dbReference type="NCBI Taxonomy" id="2763017"/>
    <lineage>
        <taxon>Bacteria</taxon>
        <taxon>Bacillati</taxon>
        <taxon>Bacillota</taxon>
        <taxon>Clostridia</taxon>
        <taxon>Lachnospirales</taxon>
        <taxon>Lachnospiraceae</taxon>
        <taxon>Anaerosacchariphilus</taxon>
    </lineage>
</organism>
<dbReference type="InterPro" id="IPR011009">
    <property type="entry name" value="Kinase-like_dom_sf"/>
</dbReference>
<feature type="domain" description="Aminoglycoside phosphotransferase" evidence="1">
    <location>
        <begin position="39"/>
        <end position="265"/>
    </location>
</feature>
<dbReference type="RefSeq" id="WP_186872654.1">
    <property type="nucleotide sequence ID" value="NZ_JACOOR010000001.1"/>
</dbReference>
<sequence>MNEKALQILEQYEIGLQRSFGGRGGIMLETEQGLKMLKEFAGSRARLPFEQKLLEVLEQQGVCRTDRAVPNREGELVTVGEYEVPYLVKNWPPGRECDPRNEEELLRSMRTLARIHRTARGLWHTQGEERRWLQGCDRCGELERHNREMKRARNYIRGRQKKGEFELLYLRCAEELFREGQRALELLVKAGGQSLYQRASREEHICHGEYIHHNILMNRQETAVVNFGHFEINAQVQDISLFLRKIMEKQSWNGRLAARMLTAYEKELPLSGEERICLAANLYYPEKAWKLIHHYYHTNKAWVPEKSAEKLKVFLAQTEMRKTMLRELFELPV</sequence>
<dbReference type="InterPro" id="IPR047175">
    <property type="entry name" value="CotS-like"/>
</dbReference>
<gene>
    <name evidence="2" type="ORF">H8S44_02480</name>
</gene>
<dbReference type="InterPro" id="IPR002575">
    <property type="entry name" value="Aminoglycoside_PTrfase"/>
</dbReference>
<accession>A0A923LA13</accession>
<proteinExistence type="predicted"/>
<protein>
    <submittedName>
        <fullName evidence="2">Phosphotransferase</fullName>
    </submittedName>
</protein>
<dbReference type="Gene3D" id="3.90.1200.10">
    <property type="match status" value="1"/>
</dbReference>
<evidence type="ECO:0000313" key="2">
    <source>
        <dbReference type="EMBL" id="MBC5658654.1"/>
    </source>
</evidence>
<comment type="caution">
    <text evidence="2">The sequence shown here is derived from an EMBL/GenBank/DDBJ whole genome shotgun (WGS) entry which is preliminary data.</text>
</comment>
<dbReference type="Pfam" id="PF01636">
    <property type="entry name" value="APH"/>
    <property type="match status" value="1"/>
</dbReference>
<name>A0A923LA13_9FIRM</name>
<dbReference type="PANTHER" id="PTHR39179:SF1">
    <property type="entry name" value="SPORE COAT PROTEIN I"/>
    <property type="match status" value="1"/>
</dbReference>
<reference evidence="2" key="1">
    <citation type="submission" date="2020-08" db="EMBL/GenBank/DDBJ databases">
        <title>Genome public.</title>
        <authorList>
            <person name="Liu C."/>
            <person name="Sun Q."/>
        </authorList>
    </citation>
    <scope>NUCLEOTIDE SEQUENCE</scope>
    <source>
        <strain evidence="2">NSJ-68</strain>
    </source>
</reference>
<dbReference type="AlphaFoldDB" id="A0A923LA13"/>
<dbReference type="PROSITE" id="PS50007">
    <property type="entry name" value="PIPLC_X_DOMAIN"/>
    <property type="match status" value="1"/>
</dbReference>
<evidence type="ECO:0000313" key="3">
    <source>
        <dbReference type="Proteomes" id="UP000649345"/>
    </source>
</evidence>
<dbReference type="EMBL" id="JACOOR010000001">
    <property type="protein sequence ID" value="MBC5658654.1"/>
    <property type="molecule type" value="Genomic_DNA"/>
</dbReference>
<dbReference type="Proteomes" id="UP000649345">
    <property type="component" value="Unassembled WGS sequence"/>
</dbReference>
<keyword evidence="3" id="KW-1185">Reference proteome</keyword>
<dbReference type="Gene3D" id="3.30.200.20">
    <property type="entry name" value="Phosphorylase Kinase, domain 1"/>
    <property type="match status" value="1"/>
</dbReference>
<evidence type="ECO:0000259" key="1">
    <source>
        <dbReference type="Pfam" id="PF01636"/>
    </source>
</evidence>